<keyword evidence="4 10" id="KW-0378">Hydrolase</keyword>
<evidence type="ECO:0000256" key="3">
    <source>
        <dbReference type="ARBA" id="ARBA00022763"/>
    </source>
</evidence>
<keyword evidence="6 10" id="KW-0269">Exonuclease</keyword>
<dbReference type="HAMAP" id="MF_01486">
    <property type="entry name" value="RecC"/>
    <property type="match status" value="1"/>
</dbReference>
<dbReference type="InterPro" id="IPR011335">
    <property type="entry name" value="Restrct_endonuc-II-like"/>
</dbReference>
<dbReference type="InterPro" id="IPR013986">
    <property type="entry name" value="DExx_box_DNA_helicase_dom_sf"/>
</dbReference>
<accession>A0A5R9LLF6</accession>
<comment type="subunit">
    <text evidence="10">Heterotrimer of RecB, RecC and RecD. All subunits contribute to DNA-binding.</text>
</comment>
<dbReference type="RefSeq" id="WP_138360148.1">
    <property type="nucleotide sequence ID" value="NZ_VCHQ01000008.1"/>
</dbReference>
<keyword evidence="2 10" id="KW-0547">Nucleotide-binding</keyword>
<proteinExistence type="inferred from homology"/>
<dbReference type="FunFam" id="3.40.50.300:FF:001068">
    <property type="entry name" value="RecBCD enzyme subunit RecC"/>
    <property type="match status" value="1"/>
</dbReference>
<evidence type="ECO:0000313" key="12">
    <source>
        <dbReference type="EMBL" id="TLV21386.1"/>
    </source>
</evidence>
<dbReference type="Pfam" id="PF17946">
    <property type="entry name" value="RecC_C"/>
    <property type="match status" value="1"/>
</dbReference>
<dbReference type="NCBIfam" id="TIGR01450">
    <property type="entry name" value="recC"/>
    <property type="match status" value="1"/>
</dbReference>
<keyword evidence="1 10" id="KW-0540">Nuclease</keyword>
<keyword evidence="7 10" id="KW-0067">ATP-binding</keyword>
<comment type="similarity">
    <text evidence="10">Belongs to the RecC family.</text>
</comment>
<comment type="caution">
    <text evidence="12">The sequence shown here is derived from an EMBL/GenBank/DDBJ whole genome shotgun (WGS) entry which is preliminary data.</text>
</comment>
<evidence type="ECO:0000256" key="8">
    <source>
        <dbReference type="ARBA" id="ARBA00023125"/>
    </source>
</evidence>
<feature type="domain" description="RecC C-terminal" evidence="11">
    <location>
        <begin position="835"/>
        <end position="1048"/>
    </location>
</feature>
<dbReference type="InterPro" id="IPR041500">
    <property type="entry name" value="RecC_C"/>
</dbReference>
<dbReference type="FunFam" id="1.10.10.160:FF:000003">
    <property type="entry name" value="RecBCD enzyme subunit RecC"/>
    <property type="match status" value="1"/>
</dbReference>
<dbReference type="GO" id="GO:0000724">
    <property type="term" value="P:double-strand break repair via homologous recombination"/>
    <property type="evidence" value="ECO:0007669"/>
    <property type="project" value="UniProtKB-UniRule"/>
</dbReference>
<organism evidence="12 13">
    <name type="scientific">Klebsiella indica</name>
    <dbReference type="NCBI Taxonomy" id="2582917"/>
    <lineage>
        <taxon>Bacteria</taxon>
        <taxon>Pseudomonadati</taxon>
        <taxon>Pseudomonadota</taxon>
        <taxon>Gammaproteobacteria</taxon>
        <taxon>Enterobacterales</taxon>
        <taxon>Enterobacteriaceae</taxon>
        <taxon>Klebsiella/Raoultella group</taxon>
        <taxon>Klebsiella</taxon>
    </lineage>
</organism>
<dbReference type="Pfam" id="PF04257">
    <property type="entry name" value="Exonuc_V_gamma"/>
    <property type="match status" value="1"/>
</dbReference>
<dbReference type="NCBIfam" id="NF008289">
    <property type="entry name" value="PRK11069.1"/>
    <property type="match status" value="1"/>
</dbReference>
<evidence type="ECO:0000259" key="11">
    <source>
        <dbReference type="Pfam" id="PF17946"/>
    </source>
</evidence>
<keyword evidence="13" id="KW-1185">Reference proteome</keyword>
<dbReference type="Gene3D" id="3.40.50.300">
    <property type="entry name" value="P-loop containing nucleotide triphosphate hydrolases"/>
    <property type="match status" value="2"/>
</dbReference>
<dbReference type="Gene3D" id="3.40.50.10930">
    <property type="match status" value="1"/>
</dbReference>
<comment type="function">
    <text evidence="10">A helicase/nuclease that prepares dsDNA breaks (DSB) for recombinational DNA repair. Binds to DSBs and unwinds DNA via a highly rapid and processive ATP-dependent bidirectional helicase activity. Unwinds dsDNA until it encounters a Chi (crossover hotspot instigator) sequence from the 3' direction. Cuts ssDNA a few nucleotides 3' to the Chi site. The properties and activities of the enzyme are changed at Chi. The Chi-altered holoenzyme produces a long 3'-ssDNA overhang and facilitates RecA-binding to the ssDNA for homologous DNA recombination and repair. Holoenzyme degrades any linearized DNA that is unable to undergo homologous recombination. In the holoenzyme this subunit recognizes the wild-type Chi sequence, and when added to isolated RecB increases its ATP-dependent helicase processivity.</text>
</comment>
<dbReference type="GO" id="GO:0003677">
    <property type="term" value="F:DNA binding"/>
    <property type="evidence" value="ECO:0007669"/>
    <property type="project" value="UniProtKB-UniRule"/>
</dbReference>
<name>A0A5R9LLF6_9ENTR</name>
<dbReference type="PIRSF" id="PIRSF000980">
    <property type="entry name" value="RecC"/>
    <property type="match status" value="1"/>
</dbReference>
<evidence type="ECO:0000256" key="1">
    <source>
        <dbReference type="ARBA" id="ARBA00022722"/>
    </source>
</evidence>
<dbReference type="CDD" id="cd22353">
    <property type="entry name" value="RecC_C-like"/>
    <property type="match status" value="1"/>
</dbReference>
<dbReference type="InterPro" id="IPR027417">
    <property type="entry name" value="P-loop_NTPase"/>
</dbReference>
<keyword evidence="8 10" id="KW-0238">DNA-binding</keyword>
<dbReference type="Proteomes" id="UP000307430">
    <property type="component" value="Unassembled WGS sequence"/>
</dbReference>
<sequence length="1124" mass="128625">MLRVYHSNRLDVLEALMEFIVERQPLDDPFMPEMVLVQSSGMAQWLQMSLARRFGIAANIEFPLPASFIWDMFVHVLKDIPGESAFSKQSMSWKLMTLLPQRLNDDAFMPLCHYLSDDNDKRKLFQLAARVADLYDQYLVYRPEWLMRWEDGQRVDGLGEAQAWQAPLWKALVEYTADLGQPLWHRANLYQRFISALEAAKEPPSGLPSRVFICGISALPPVYLQALQALGKHVDVYVLFTNPCRYYWGDIKDPAFLARLMSRQRRHHRETSRELPLFRDTALAPGLFNDAGEQDVGNPLLASWGKLGRDYIYLLAGLERYDELDAFVDIVPDNLLHNLQADILDLRNAAVTGRSAEEFANSGGKRVLAADDRSLTIHVCHSPQREVEVLHDRLLAMLEEDPELTPRDIIVMVADIDSYSPYIQAVFGSASGERWLPWAISDRRARESHPALQAFITLLSLPESRFASEDVLALLDVPVLAARFNINEEGLRYLRQWVNESGVRWGMDDDNVRELDLPATGQHTWRFGLTRMLLGYAMDSSEGEWRSVLPYDESSGLIAELVGHLASLLMQLNLWRRGLAEDRPLAEWLPVCRDLLNDFFLPDSETEAALALIEQQWQAVINGGVEAQYAEAVPLSLLRDELAQRLDMQRISQRFLAGPVNICTLMPMRSIPFKVVCLLGMNDGVYPRTLPPLGFDLMSQKPQRGDRSRRDDDRYLFLEALMSAGQKLYISYIGRSIQDNSERYPSVLVQELADYIGQSHCLAGDEALDCDASERRVKEHITHLHTRMPFDADNFLANEEQSYAREWLPAASQQGAAHSDFIQPLPALEIDHLPFGQLLRFWQHPVRAFFQQRLRVNFRPEESEIPDDEPFTLEGLSRYQLNQQLLNTLIEQQDASAMYRRFRAAGELPYGAFGELAWEAQRQEMQNLAERVIASRLPGQSMEIDLQCNGVNITGWLQQVQSDGLLRWRPSLLSMAQGMQLWLEHLVYCASGGTGESRLFVRKEGGWRFPPLAQEQAQEYLNDLVDGYLQGMSEPLLLLPESGGAWLKVCYDAEKNIMLMDEETQQKARSKFLQAYDGNMVVRGEGADVWYQRLWRTLEPAYYEEIIAQTQRYLLPIFRFHQSA</sequence>
<keyword evidence="5 10" id="KW-0347">Helicase</keyword>
<keyword evidence="3 10" id="KW-0227">DNA damage</keyword>
<dbReference type="SUPFAM" id="SSF52540">
    <property type="entry name" value="P-loop containing nucleoside triphosphate hydrolases"/>
    <property type="match status" value="2"/>
</dbReference>
<evidence type="ECO:0000256" key="4">
    <source>
        <dbReference type="ARBA" id="ARBA00022801"/>
    </source>
</evidence>
<reference evidence="12 13" key="1">
    <citation type="submission" date="2019-05" db="EMBL/GenBank/DDBJ databases">
        <title>Genome sequence of Klebsiella sp strain TOUT106.</title>
        <authorList>
            <person name="Rahi P."/>
            <person name="Chaudhari D."/>
        </authorList>
    </citation>
    <scope>NUCLEOTIDE SEQUENCE [LARGE SCALE GENOMIC DNA]</scope>
    <source>
        <strain evidence="12 13">TOUT106</strain>
    </source>
</reference>
<gene>
    <name evidence="10 12" type="primary">recC</name>
    <name evidence="12" type="ORF">FE839_07125</name>
</gene>
<dbReference type="Gene3D" id="1.10.10.990">
    <property type="match status" value="1"/>
</dbReference>
<dbReference type="AlphaFoldDB" id="A0A5R9LLF6"/>
<dbReference type="InterPro" id="IPR006697">
    <property type="entry name" value="RecC"/>
</dbReference>
<evidence type="ECO:0000313" key="13">
    <source>
        <dbReference type="Proteomes" id="UP000307430"/>
    </source>
</evidence>
<evidence type="ECO:0000256" key="2">
    <source>
        <dbReference type="ARBA" id="ARBA00022741"/>
    </source>
</evidence>
<dbReference type="GO" id="GO:0008854">
    <property type="term" value="F:exodeoxyribonuclease V activity"/>
    <property type="evidence" value="ECO:0007669"/>
    <property type="project" value="InterPro"/>
</dbReference>
<dbReference type="GO" id="GO:0005524">
    <property type="term" value="F:ATP binding"/>
    <property type="evidence" value="ECO:0007669"/>
    <property type="project" value="UniProtKB-UniRule"/>
</dbReference>
<dbReference type="SUPFAM" id="SSF52980">
    <property type="entry name" value="Restriction endonuclease-like"/>
    <property type="match status" value="1"/>
</dbReference>
<dbReference type="Gene3D" id="1.10.10.160">
    <property type="match status" value="1"/>
</dbReference>
<evidence type="ECO:0000256" key="10">
    <source>
        <dbReference type="HAMAP-Rule" id="MF_01486"/>
    </source>
</evidence>
<protein>
    <recommendedName>
        <fullName evidence="10">RecBCD enzyme subunit RecC</fullName>
    </recommendedName>
    <alternativeName>
        <fullName evidence="10">Exonuclease V subunit RecC</fullName>
        <shortName evidence="10">ExoV subunit RecC</shortName>
    </alternativeName>
    <alternativeName>
        <fullName evidence="10">Helicase/nuclease RecBCD subunit RecC</fullName>
    </alternativeName>
</protein>
<dbReference type="PANTHER" id="PTHR30591:SF1">
    <property type="entry name" value="RECBCD ENZYME SUBUNIT RECC"/>
    <property type="match status" value="1"/>
</dbReference>
<keyword evidence="9 10" id="KW-0234">DNA repair</keyword>
<evidence type="ECO:0000256" key="6">
    <source>
        <dbReference type="ARBA" id="ARBA00022839"/>
    </source>
</evidence>
<dbReference type="PANTHER" id="PTHR30591">
    <property type="entry name" value="RECBCD ENZYME SUBUNIT RECC"/>
    <property type="match status" value="1"/>
</dbReference>
<evidence type="ECO:0000256" key="5">
    <source>
        <dbReference type="ARBA" id="ARBA00022806"/>
    </source>
</evidence>
<dbReference type="EMBL" id="VCHQ01000008">
    <property type="protein sequence ID" value="TLV21386.1"/>
    <property type="molecule type" value="Genomic_DNA"/>
</dbReference>
<dbReference type="GO" id="GO:0009338">
    <property type="term" value="C:exodeoxyribonuclease V complex"/>
    <property type="evidence" value="ECO:0007669"/>
    <property type="project" value="InterPro"/>
</dbReference>
<dbReference type="FunFam" id="3.40.50.300:FF:001153">
    <property type="entry name" value="RecBCD enzyme subunit RecC"/>
    <property type="match status" value="1"/>
</dbReference>
<evidence type="ECO:0000256" key="7">
    <source>
        <dbReference type="ARBA" id="ARBA00022840"/>
    </source>
</evidence>
<comment type="miscellaneous">
    <text evidence="10">In the RecBCD complex, RecB has a slow 3'-5' helicase, an exonuclease activity and loads RecA onto ssDNA, RecD has a fast 5'-3' helicase activity, while RecC stimulates the ATPase and processivity of the RecB helicase and contributes to recognition of the Chi site.</text>
</comment>
<evidence type="ECO:0000256" key="9">
    <source>
        <dbReference type="ARBA" id="ARBA00023204"/>
    </source>
</evidence>
<dbReference type="GO" id="GO:0003678">
    <property type="term" value="F:DNA helicase activity"/>
    <property type="evidence" value="ECO:0007669"/>
    <property type="project" value="UniProtKB-UniRule"/>
</dbReference>